<protein>
    <recommendedName>
        <fullName evidence="3">ODAD1 central coiled coil region domain-containing protein</fullName>
    </recommendedName>
</protein>
<evidence type="ECO:0000256" key="2">
    <source>
        <dbReference type="SAM" id="Coils"/>
    </source>
</evidence>
<keyword evidence="5" id="KW-1185">Reference proteome</keyword>
<keyword evidence="1 2" id="KW-0175">Coiled coil</keyword>
<feature type="domain" description="ODAD1 central coiled coil region" evidence="3">
    <location>
        <begin position="145"/>
        <end position="439"/>
    </location>
</feature>
<evidence type="ECO:0000259" key="3">
    <source>
        <dbReference type="Pfam" id="PF21773"/>
    </source>
</evidence>
<name>A0A5N4A3J3_PHOPY</name>
<feature type="coiled-coil region" evidence="2">
    <location>
        <begin position="42"/>
        <end position="161"/>
    </location>
</feature>
<dbReference type="InterPro" id="IPR051876">
    <property type="entry name" value="ODA-DC/CCD"/>
</dbReference>
<accession>A0A5N4A3J3</accession>
<organism evidence="4 5">
    <name type="scientific">Photinus pyralis</name>
    <name type="common">Common eastern firefly</name>
    <name type="synonym">Lampyris pyralis</name>
    <dbReference type="NCBI Taxonomy" id="7054"/>
    <lineage>
        <taxon>Eukaryota</taxon>
        <taxon>Metazoa</taxon>
        <taxon>Ecdysozoa</taxon>
        <taxon>Arthropoda</taxon>
        <taxon>Hexapoda</taxon>
        <taxon>Insecta</taxon>
        <taxon>Pterygota</taxon>
        <taxon>Neoptera</taxon>
        <taxon>Endopterygota</taxon>
        <taxon>Coleoptera</taxon>
        <taxon>Polyphaga</taxon>
        <taxon>Elateriformia</taxon>
        <taxon>Elateroidea</taxon>
        <taxon>Lampyridae</taxon>
        <taxon>Lampyrinae</taxon>
        <taxon>Photinus</taxon>
    </lineage>
</organism>
<dbReference type="Proteomes" id="UP000327044">
    <property type="component" value="Unassembled WGS sequence"/>
</dbReference>
<comment type="caution">
    <text evidence="4">The sequence shown here is derived from an EMBL/GenBank/DDBJ whole genome shotgun (WGS) entry which is preliminary data.</text>
</comment>
<dbReference type="EMBL" id="VVIM01000011">
    <property type="protein sequence ID" value="KAB0791858.1"/>
    <property type="molecule type" value="Genomic_DNA"/>
</dbReference>
<dbReference type="PANTHER" id="PTHR21694">
    <property type="entry name" value="COILED-COIL DOMAIN-CONTAINING PROTEIN 63"/>
    <property type="match status" value="1"/>
</dbReference>
<dbReference type="FunCoup" id="A0A5N4A3J3">
    <property type="interactions" value="8"/>
</dbReference>
<evidence type="ECO:0000256" key="1">
    <source>
        <dbReference type="ARBA" id="ARBA00023054"/>
    </source>
</evidence>
<dbReference type="InParanoid" id="A0A5N4A3J3"/>
<feature type="coiled-coil region" evidence="2">
    <location>
        <begin position="377"/>
        <end position="418"/>
    </location>
</feature>
<evidence type="ECO:0000313" key="4">
    <source>
        <dbReference type="EMBL" id="KAB0791858.1"/>
    </source>
</evidence>
<feature type="coiled-coil region" evidence="2">
    <location>
        <begin position="265"/>
        <end position="297"/>
    </location>
</feature>
<reference evidence="4 5" key="1">
    <citation type="journal article" date="2018" name="Elife">
        <title>Firefly genomes illuminate parallel origins of bioluminescence in beetles.</title>
        <authorList>
            <person name="Fallon T.R."/>
            <person name="Lower S.E."/>
            <person name="Chang C.H."/>
            <person name="Bessho-Uehara M."/>
            <person name="Martin G.J."/>
            <person name="Bewick A.J."/>
            <person name="Behringer M."/>
            <person name="Debat H.J."/>
            <person name="Wong I."/>
            <person name="Day J.C."/>
            <person name="Suvorov A."/>
            <person name="Silva C.J."/>
            <person name="Stanger-Hall K.F."/>
            <person name="Hall D.W."/>
            <person name="Schmitz R.J."/>
            <person name="Nelson D.R."/>
            <person name="Lewis S.M."/>
            <person name="Shigenobu S."/>
            <person name="Bybee S.M."/>
            <person name="Larracuente A.M."/>
            <person name="Oba Y."/>
            <person name="Weng J.K."/>
        </authorList>
    </citation>
    <scope>NUCLEOTIDE SEQUENCE [LARGE SCALE GENOMIC DNA]</scope>
    <source>
        <strain evidence="4">1611_PpyrPB1</strain>
        <tissue evidence="4">Whole body</tissue>
    </source>
</reference>
<dbReference type="AlphaFoldDB" id="A0A5N4A3J3"/>
<dbReference type="InterPro" id="IPR049258">
    <property type="entry name" value="ODAD1_CC"/>
</dbReference>
<gene>
    <name evidence="4" type="ORF">PPYR_03658</name>
</gene>
<proteinExistence type="predicted"/>
<dbReference type="PANTHER" id="PTHR21694:SF18">
    <property type="entry name" value="COILED-COIL DOMAIN-CONTAINING PROTEIN 63"/>
    <property type="match status" value="1"/>
</dbReference>
<dbReference type="Pfam" id="PF21773">
    <property type="entry name" value="ODAD1_CC"/>
    <property type="match status" value="1"/>
</dbReference>
<sequence>MDRDKKPLTAQEKIEMDLMAEAELGKLQRQYRIMECDRKAFSEETNTKLAKQRKVIAALKKEQAELLTDLKAAASDSNKRKDRKMTAKVNRLLDEHENYTRLIAREKSRLQDVSREIRKLERRVDQVRGKDIPDRQFEDKVRGAQRAAQALENQLDYETKRFCAVLEDNRDLRERIEHLLKDRAHFNSVWETLVEDLNQGKKLMLDLIEQATLSYDQREEWCSKLHALRIRNRNDFMLHAEEMKELQRQLDHDSKLYEFLGIKGQKRIMRDLEEKEMKKVELQKEEVIKQQERYQKMLVEIRELVGEEDVSRLASQYFKQEEENFALFNYVNELNHEIEVILEETEKLRTNIGKKSVSNYRLIEFSEDQKEINDLKADQQQKTVQTLTEDLEAATMQTERARKEMEEAEADLESILKGIDGLFQLIECDYAPILQLLGEDAAINQDNVMLYLGVLEKKVGELTANMYLKEKSLFAKKRRAIQTKDEKHL</sequence>
<evidence type="ECO:0000313" key="5">
    <source>
        <dbReference type="Proteomes" id="UP000327044"/>
    </source>
</evidence>